<keyword evidence="2" id="KW-1185">Reference proteome</keyword>
<reference evidence="1 2" key="1">
    <citation type="submission" date="2021-06" db="EMBL/GenBank/DDBJ databases">
        <title>Caerostris extrusa draft genome.</title>
        <authorList>
            <person name="Kono N."/>
            <person name="Arakawa K."/>
        </authorList>
    </citation>
    <scope>NUCLEOTIDE SEQUENCE [LARGE SCALE GENOMIC DNA]</scope>
</reference>
<gene>
    <name evidence="1" type="ORF">CEXT_455461</name>
</gene>
<accession>A0AAV4U486</accession>
<organism evidence="1 2">
    <name type="scientific">Caerostris extrusa</name>
    <name type="common">Bark spider</name>
    <name type="synonym">Caerostris bankana</name>
    <dbReference type="NCBI Taxonomy" id="172846"/>
    <lineage>
        <taxon>Eukaryota</taxon>
        <taxon>Metazoa</taxon>
        <taxon>Ecdysozoa</taxon>
        <taxon>Arthropoda</taxon>
        <taxon>Chelicerata</taxon>
        <taxon>Arachnida</taxon>
        <taxon>Araneae</taxon>
        <taxon>Araneomorphae</taxon>
        <taxon>Entelegynae</taxon>
        <taxon>Araneoidea</taxon>
        <taxon>Araneidae</taxon>
        <taxon>Caerostris</taxon>
    </lineage>
</organism>
<sequence length="90" mass="10725">MHQNHEGKKEKTQKIGFFLLYFQYIPFRRLEINRAKSAQECIWNIIERPRMDPCSNKKNNFQQSCKLLVRVPKSGRFSLVNNGAGRQIHY</sequence>
<dbReference type="Proteomes" id="UP001054945">
    <property type="component" value="Unassembled WGS sequence"/>
</dbReference>
<dbReference type="EMBL" id="BPLR01012254">
    <property type="protein sequence ID" value="GIY52545.1"/>
    <property type="molecule type" value="Genomic_DNA"/>
</dbReference>
<name>A0AAV4U486_CAEEX</name>
<protein>
    <submittedName>
        <fullName evidence="1">Uncharacterized protein</fullName>
    </submittedName>
</protein>
<evidence type="ECO:0000313" key="2">
    <source>
        <dbReference type="Proteomes" id="UP001054945"/>
    </source>
</evidence>
<dbReference type="AlphaFoldDB" id="A0AAV4U486"/>
<evidence type="ECO:0000313" key="1">
    <source>
        <dbReference type="EMBL" id="GIY52545.1"/>
    </source>
</evidence>
<comment type="caution">
    <text evidence="1">The sequence shown here is derived from an EMBL/GenBank/DDBJ whole genome shotgun (WGS) entry which is preliminary data.</text>
</comment>
<proteinExistence type="predicted"/>